<sequence>MRTDAKTVKALLKSVKPDITDVLWYPGERSMRTDAKTVKALLKSVKPDITDVHSASIMRLSAAATKKPRPSRLPTFLKTR</sequence>
<name>A0AAW1MFN3_POPJA</name>
<proteinExistence type="predicted"/>
<dbReference type="Proteomes" id="UP001458880">
    <property type="component" value="Unassembled WGS sequence"/>
</dbReference>
<evidence type="ECO:0000313" key="1">
    <source>
        <dbReference type="EMBL" id="KAK9745142.1"/>
    </source>
</evidence>
<gene>
    <name evidence="1" type="ORF">QE152_g7131</name>
</gene>
<keyword evidence="2" id="KW-1185">Reference proteome</keyword>
<dbReference type="AlphaFoldDB" id="A0AAW1MFN3"/>
<dbReference type="EMBL" id="JASPKY010000051">
    <property type="protein sequence ID" value="KAK9745142.1"/>
    <property type="molecule type" value="Genomic_DNA"/>
</dbReference>
<protein>
    <submittedName>
        <fullName evidence="1">Uncharacterized protein</fullName>
    </submittedName>
</protein>
<evidence type="ECO:0000313" key="2">
    <source>
        <dbReference type="Proteomes" id="UP001458880"/>
    </source>
</evidence>
<reference evidence="1 2" key="1">
    <citation type="journal article" date="2024" name="BMC Genomics">
        <title>De novo assembly and annotation of Popillia japonica's genome with initial clues to its potential as an invasive pest.</title>
        <authorList>
            <person name="Cucini C."/>
            <person name="Boschi S."/>
            <person name="Funari R."/>
            <person name="Cardaioli E."/>
            <person name="Iannotti N."/>
            <person name="Marturano G."/>
            <person name="Paoli F."/>
            <person name="Bruttini M."/>
            <person name="Carapelli A."/>
            <person name="Frati F."/>
            <person name="Nardi F."/>
        </authorList>
    </citation>
    <scope>NUCLEOTIDE SEQUENCE [LARGE SCALE GENOMIC DNA]</scope>
    <source>
        <strain evidence="1">DMR45628</strain>
    </source>
</reference>
<comment type="caution">
    <text evidence="1">The sequence shown here is derived from an EMBL/GenBank/DDBJ whole genome shotgun (WGS) entry which is preliminary data.</text>
</comment>
<organism evidence="1 2">
    <name type="scientific">Popillia japonica</name>
    <name type="common">Japanese beetle</name>
    <dbReference type="NCBI Taxonomy" id="7064"/>
    <lineage>
        <taxon>Eukaryota</taxon>
        <taxon>Metazoa</taxon>
        <taxon>Ecdysozoa</taxon>
        <taxon>Arthropoda</taxon>
        <taxon>Hexapoda</taxon>
        <taxon>Insecta</taxon>
        <taxon>Pterygota</taxon>
        <taxon>Neoptera</taxon>
        <taxon>Endopterygota</taxon>
        <taxon>Coleoptera</taxon>
        <taxon>Polyphaga</taxon>
        <taxon>Scarabaeiformia</taxon>
        <taxon>Scarabaeidae</taxon>
        <taxon>Rutelinae</taxon>
        <taxon>Popillia</taxon>
    </lineage>
</organism>
<accession>A0AAW1MFN3</accession>